<sequence length="222" mass="25801">MRSQPPVWLDHALSRPRLAPYIEAAGGDAAGAWKLYCWNIQVSAAFYGPLHCLEVSLRNSLNDRLKEAYGRTDWWTTAPLSPNGNLKVAQARENAQRNIGRGRPLVPDDVVAELTFGFWVGLLSRHHDRNFWVPTLHRSFPHFRGRRNALHHDFFSMLLFRNRVMHYEPIHHRDLDMDHRTLYRLLEYIGPEFAAEARRMDRVPSILQNRLHACSGDRTPSF</sequence>
<evidence type="ECO:0000313" key="2">
    <source>
        <dbReference type="Proteomes" id="UP001596972"/>
    </source>
</evidence>
<dbReference type="RefSeq" id="WP_378302271.1">
    <property type="nucleotide sequence ID" value="NZ_JBHTJA010000055.1"/>
</dbReference>
<dbReference type="Proteomes" id="UP001596972">
    <property type="component" value="Unassembled WGS sequence"/>
</dbReference>
<dbReference type="EMBL" id="JBHTJA010000055">
    <property type="protein sequence ID" value="MFD0903452.1"/>
    <property type="molecule type" value="Genomic_DNA"/>
</dbReference>
<proteinExistence type="predicted"/>
<reference evidence="2" key="1">
    <citation type="journal article" date="2019" name="Int. J. Syst. Evol. Microbiol.">
        <title>The Global Catalogue of Microorganisms (GCM) 10K type strain sequencing project: providing services to taxonomists for standard genome sequencing and annotation.</title>
        <authorList>
            <consortium name="The Broad Institute Genomics Platform"/>
            <consortium name="The Broad Institute Genome Sequencing Center for Infectious Disease"/>
            <person name="Wu L."/>
            <person name="Ma J."/>
        </authorList>
    </citation>
    <scope>NUCLEOTIDE SEQUENCE [LARGE SCALE GENOMIC DNA]</scope>
    <source>
        <strain evidence="2">JCM 31202</strain>
    </source>
</reference>
<evidence type="ECO:0000313" key="1">
    <source>
        <dbReference type="EMBL" id="MFD0903452.1"/>
    </source>
</evidence>
<keyword evidence="2" id="KW-1185">Reference proteome</keyword>
<evidence type="ECO:0008006" key="3">
    <source>
        <dbReference type="Google" id="ProtNLM"/>
    </source>
</evidence>
<protein>
    <recommendedName>
        <fullName evidence="3">Abi-like protein</fullName>
    </recommendedName>
</protein>
<gene>
    <name evidence="1" type="ORF">ACFQ11_23875</name>
</gene>
<accession>A0ABW3EVR4</accession>
<name>A0ABW3EVR4_9ACTN</name>
<organism evidence="1 2">
    <name type="scientific">Actinomadura sediminis</name>
    <dbReference type="NCBI Taxonomy" id="1038904"/>
    <lineage>
        <taxon>Bacteria</taxon>
        <taxon>Bacillati</taxon>
        <taxon>Actinomycetota</taxon>
        <taxon>Actinomycetes</taxon>
        <taxon>Streptosporangiales</taxon>
        <taxon>Thermomonosporaceae</taxon>
        <taxon>Actinomadura</taxon>
    </lineage>
</organism>
<comment type="caution">
    <text evidence="1">The sequence shown here is derived from an EMBL/GenBank/DDBJ whole genome shotgun (WGS) entry which is preliminary data.</text>
</comment>